<reference evidence="3" key="1">
    <citation type="journal article" date="2019" name="Mol. Biol. Evol.">
        <title>Blast fungal genomes show frequent chromosomal changes, gene gains and losses, and effector gene turnover.</title>
        <authorList>
            <person name="Gomez Luciano L.B."/>
            <person name="Jason Tsai I."/>
            <person name="Chuma I."/>
            <person name="Tosa Y."/>
            <person name="Chen Y.H."/>
            <person name="Li J.Y."/>
            <person name="Li M.Y."/>
            <person name="Jade Lu M.Y."/>
            <person name="Nakayashiki H."/>
            <person name="Li W.H."/>
        </authorList>
    </citation>
    <scope>NUCLEOTIDE SEQUENCE</scope>
    <source>
        <strain evidence="3">NI907</strain>
    </source>
</reference>
<feature type="compositionally biased region" description="Polar residues" evidence="1">
    <location>
        <begin position="59"/>
        <end position="68"/>
    </location>
</feature>
<feature type="compositionally biased region" description="Basic and acidic residues" evidence="1">
    <location>
        <begin position="70"/>
        <end position="80"/>
    </location>
</feature>
<reference evidence="3" key="2">
    <citation type="submission" date="2019-10" db="EMBL/GenBank/DDBJ databases">
        <authorList>
            <consortium name="NCBI Genome Project"/>
        </authorList>
    </citation>
    <scope>NUCLEOTIDE SEQUENCE</scope>
    <source>
        <strain evidence="3">NI907</strain>
    </source>
</reference>
<proteinExistence type="predicted"/>
<dbReference type="GeneID" id="41959903"/>
<reference evidence="3" key="3">
    <citation type="submission" date="2025-08" db="UniProtKB">
        <authorList>
            <consortium name="RefSeq"/>
        </authorList>
    </citation>
    <scope>IDENTIFICATION</scope>
    <source>
        <strain evidence="3">NI907</strain>
    </source>
</reference>
<dbReference type="KEGG" id="pgri:PgNI_04953"/>
<evidence type="ECO:0000313" key="2">
    <source>
        <dbReference type="Proteomes" id="UP000515153"/>
    </source>
</evidence>
<dbReference type="RefSeq" id="XP_030983696.1">
    <property type="nucleotide sequence ID" value="XM_031124994.1"/>
</dbReference>
<feature type="region of interest" description="Disordered" evidence="1">
    <location>
        <begin position="49"/>
        <end position="80"/>
    </location>
</feature>
<keyword evidence="2" id="KW-1185">Reference proteome</keyword>
<organism evidence="2 3">
    <name type="scientific">Pyricularia grisea</name>
    <name type="common">Crabgrass-specific blast fungus</name>
    <name type="synonym">Magnaporthe grisea</name>
    <dbReference type="NCBI Taxonomy" id="148305"/>
    <lineage>
        <taxon>Eukaryota</taxon>
        <taxon>Fungi</taxon>
        <taxon>Dikarya</taxon>
        <taxon>Ascomycota</taxon>
        <taxon>Pezizomycotina</taxon>
        <taxon>Sordariomycetes</taxon>
        <taxon>Sordariomycetidae</taxon>
        <taxon>Magnaporthales</taxon>
        <taxon>Pyriculariaceae</taxon>
        <taxon>Pyricularia</taxon>
    </lineage>
</organism>
<sequence length="80" mass="8733">MTDACNDACSSGAVRSTASLVSVRFVQGVPEADKAECKVELAQNYHIKNKKKKKESVSHLPSTTSFLPSSDHKKIPTQDR</sequence>
<dbReference type="AlphaFoldDB" id="A0A6P8B934"/>
<name>A0A6P8B934_PYRGI</name>
<evidence type="ECO:0000256" key="1">
    <source>
        <dbReference type="SAM" id="MobiDB-lite"/>
    </source>
</evidence>
<accession>A0A6P8B934</accession>
<evidence type="ECO:0000313" key="3">
    <source>
        <dbReference type="RefSeq" id="XP_030983696.1"/>
    </source>
</evidence>
<dbReference type="Proteomes" id="UP000515153">
    <property type="component" value="Unplaced"/>
</dbReference>
<protein>
    <submittedName>
        <fullName evidence="3">Uncharacterized protein</fullName>
    </submittedName>
</protein>
<gene>
    <name evidence="3" type="ORF">PgNI_04953</name>
</gene>